<evidence type="ECO:0000313" key="1">
    <source>
        <dbReference type="EMBL" id="KAF5895296.1"/>
    </source>
</evidence>
<accession>A0A8J4TZG9</accession>
<organism evidence="1 2">
    <name type="scientific">Clarias magur</name>
    <name type="common">Asian catfish</name>
    <name type="synonym">Macropteronotus magur</name>
    <dbReference type="NCBI Taxonomy" id="1594786"/>
    <lineage>
        <taxon>Eukaryota</taxon>
        <taxon>Metazoa</taxon>
        <taxon>Chordata</taxon>
        <taxon>Craniata</taxon>
        <taxon>Vertebrata</taxon>
        <taxon>Euteleostomi</taxon>
        <taxon>Actinopterygii</taxon>
        <taxon>Neopterygii</taxon>
        <taxon>Teleostei</taxon>
        <taxon>Ostariophysi</taxon>
        <taxon>Siluriformes</taxon>
        <taxon>Clariidae</taxon>
        <taxon>Clarias</taxon>
    </lineage>
</organism>
<sequence length="51" mass="5995">QFTCPLQLKVPSYLNYYFMGEKDCGAPCEPAKPNGLMYFREEEVKFGRLWV</sequence>
<comment type="caution">
    <text evidence="1">The sequence shown here is derived from an EMBL/GenBank/DDBJ whole genome shotgun (WGS) entry which is preliminary data.</text>
</comment>
<reference evidence="1" key="1">
    <citation type="submission" date="2020-07" db="EMBL/GenBank/DDBJ databases">
        <title>Clarias magur genome sequencing, assembly and annotation.</title>
        <authorList>
            <person name="Kushwaha B."/>
            <person name="Kumar R."/>
            <person name="Das P."/>
            <person name="Joshi C.G."/>
            <person name="Kumar D."/>
            <person name="Nagpure N.S."/>
            <person name="Pandey M."/>
            <person name="Agarwal S."/>
            <person name="Srivastava S."/>
            <person name="Singh M."/>
            <person name="Sahoo L."/>
            <person name="Jayasankar P."/>
            <person name="Meher P.K."/>
            <person name="Koringa P.G."/>
            <person name="Iquebal M.A."/>
            <person name="Das S.P."/>
            <person name="Bit A."/>
            <person name="Patnaik S."/>
            <person name="Patel N."/>
            <person name="Shah T.M."/>
            <person name="Hinsu A."/>
            <person name="Jena J.K."/>
        </authorList>
    </citation>
    <scope>NUCLEOTIDE SEQUENCE</scope>
    <source>
        <strain evidence="1">CIFAMagur01</strain>
        <tissue evidence="1">Testis</tissue>
    </source>
</reference>
<evidence type="ECO:0000313" key="2">
    <source>
        <dbReference type="Proteomes" id="UP000727407"/>
    </source>
</evidence>
<dbReference type="AlphaFoldDB" id="A0A8J4TZG9"/>
<feature type="non-terminal residue" evidence="1">
    <location>
        <position position="51"/>
    </location>
</feature>
<dbReference type="EMBL" id="QNUK01000329">
    <property type="protein sequence ID" value="KAF5895296.1"/>
    <property type="molecule type" value="Genomic_DNA"/>
</dbReference>
<proteinExistence type="predicted"/>
<feature type="non-terminal residue" evidence="1">
    <location>
        <position position="1"/>
    </location>
</feature>
<gene>
    <name evidence="1" type="primary">fzd7a</name>
    <name evidence="1" type="ORF">DAT39_015000</name>
</gene>
<protein>
    <submittedName>
        <fullName evidence="1">Frizzled-7-A-like</fullName>
    </submittedName>
</protein>
<dbReference type="Proteomes" id="UP000727407">
    <property type="component" value="Unassembled WGS sequence"/>
</dbReference>
<name>A0A8J4TZG9_CLAMG</name>
<keyword evidence="2" id="KW-1185">Reference proteome</keyword>